<dbReference type="AlphaFoldDB" id="D8LWP5"/>
<dbReference type="PROSITE" id="PS00125">
    <property type="entry name" value="SER_THR_PHOSPHATASE"/>
    <property type="match status" value="1"/>
</dbReference>
<dbReference type="EC" id="3.1.3.16" evidence="1"/>
<dbReference type="Gene3D" id="3.60.21.10">
    <property type="match status" value="1"/>
</dbReference>
<gene>
    <name evidence="4" type="ORF">GSBLH_T00000598001</name>
</gene>
<proteinExistence type="inferred from homology"/>
<dbReference type="CDD" id="cd00144">
    <property type="entry name" value="MPP_PPP_family"/>
    <property type="match status" value="1"/>
</dbReference>
<dbReference type="GO" id="GO:0005634">
    <property type="term" value="C:nucleus"/>
    <property type="evidence" value="ECO:0007669"/>
    <property type="project" value="TreeGrafter"/>
</dbReference>
<evidence type="ECO:0000313" key="4">
    <source>
        <dbReference type="EMBL" id="CBK20234.2"/>
    </source>
</evidence>
<evidence type="ECO:0000313" key="5">
    <source>
        <dbReference type="Proteomes" id="UP000008312"/>
    </source>
</evidence>
<dbReference type="PANTHER" id="PTHR11668:SF496">
    <property type="entry name" value="SERINE_THREONINE-PROTEIN PHOSPHATASE"/>
    <property type="match status" value="1"/>
</dbReference>
<dbReference type="GeneID" id="24917901"/>
<dbReference type="InterPro" id="IPR050341">
    <property type="entry name" value="PP1_catalytic_subunit"/>
</dbReference>
<dbReference type="InParanoid" id="D8LWP5"/>
<feature type="compositionally biased region" description="Basic and acidic residues" evidence="2">
    <location>
        <begin position="17"/>
        <end position="28"/>
    </location>
</feature>
<evidence type="ECO:0000256" key="2">
    <source>
        <dbReference type="SAM" id="MobiDB-lite"/>
    </source>
</evidence>
<dbReference type="Pfam" id="PF00149">
    <property type="entry name" value="Metallophos"/>
    <property type="match status" value="1"/>
</dbReference>
<reference evidence="4" key="1">
    <citation type="submission" date="2010-02" db="EMBL/GenBank/DDBJ databases">
        <title>Sequencing and annotation of the Blastocystis hominis genome.</title>
        <authorList>
            <person name="Wincker P."/>
        </authorList>
    </citation>
    <scope>NUCLEOTIDE SEQUENCE</scope>
    <source>
        <strain evidence="4">Singapore isolate B</strain>
    </source>
</reference>
<keyword evidence="5" id="KW-1185">Reference proteome</keyword>
<dbReference type="InterPro" id="IPR006186">
    <property type="entry name" value="Ser/Thr-sp_prot-phosphatase"/>
</dbReference>
<sequence length="428" mass="48289">MWRRKKSTSQESRGILGRRDSKEAKKTKDGNYCDNCIKLLQENSQLKERIAILEGGGKRKKYTIAPTLYTFHKNNVQKNRISRAASQVTQSIFDFEDEKDTDAYNEEIISHCADPMPSSFFLSEDFLDAFENQCEEIKHIFSSEPRILKLKSPVYVFGDFHGNIADLIAFAKLMWPLGMHLTPGSFLFLGDYVDRGQYSIEVLSYLFAQKIMLPDKVFMLRGNHELRSVNGWEAHFGNRCFLGQLKSRYGSNIGKDLWQKANAVFDCLPFAATIDDVIFCVHGGIPRPLSETESALESINKIPCPFAVQVLAIDERSKQIKQLSSDLLWSDPAQHEQEEHLDNTGFGEGERGPGAICYGDKAIQHFLDTTGMSHIVRAHEPTQKGINISKGGRVITIFSTSRDHGCKDAFCGCILVDTEVGEKGRDER</sequence>
<protein>
    <recommendedName>
        <fullName evidence="1">Serine/threonine-protein phosphatase</fullName>
        <ecNumber evidence="1">3.1.3.16</ecNumber>
    </recommendedName>
</protein>
<dbReference type="SMART" id="SM00156">
    <property type="entry name" value="PP2Ac"/>
    <property type="match status" value="1"/>
</dbReference>
<dbReference type="GO" id="GO:0004722">
    <property type="term" value="F:protein serine/threonine phosphatase activity"/>
    <property type="evidence" value="ECO:0007669"/>
    <property type="project" value="UniProtKB-EC"/>
</dbReference>
<feature type="region of interest" description="Disordered" evidence="2">
    <location>
        <begin position="1"/>
        <end position="28"/>
    </location>
</feature>
<dbReference type="GO" id="GO:0005737">
    <property type="term" value="C:cytoplasm"/>
    <property type="evidence" value="ECO:0007669"/>
    <property type="project" value="TreeGrafter"/>
</dbReference>
<dbReference type="OrthoDB" id="256429at2759"/>
<accession>D8LWP5</accession>
<dbReference type="OMA" id="IISHCAD"/>
<evidence type="ECO:0000256" key="1">
    <source>
        <dbReference type="RuleBase" id="RU004273"/>
    </source>
</evidence>
<feature type="domain" description="Serine/threonine specific protein phosphatases" evidence="3">
    <location>
        <begin position="220"/>
        <end position="225"/>
    </location>
</feature>
<dbReference type="InterPro" id="IPR004843">
    <property type="entry name" value="Calcineurin-like_PHP"/>
</dbReference>
<dbReference type="PRINTS" id="PR00114">
    <property type="entry name" value="STPHPHTASE"/>
</dbReference>
<comment type="similarity">
    <text evidence="1">Belongs to the PPP phosphatase family.</text>
</comment>
<dbReference type="InterPro" id="IPR029052">
    <property type="entry name" value="Metallo-depent_PP-like"/>
</dbReference>
<dbReference type="EMBL" id="FN668638">
    <property type="protein sequence ID" value="CBK20234.2"/>
    <property type="molecule type" value="Genomic_DNA"/>
</dbReference>
<organism evidence="4">
    <name type="scientific">Blastocystis hominis</name>
    <dbReference type="NCBI Taxonomy" id="12968"/>
    <lineage>
        <taxon>Eukaryota</taxon>
        <taxon>Sar</taxon>
        <taxon>Stramenopiles</taxon>
        <taxon>Bigyra</taxon>
        <taxon>Opalozoa</taxon>
        <taxon>Opalinata</taxon>
        <taxon>Blastocystidae</taxon>
        <taxon>Blastocystis</taxon>
    </lineage>
</organism>
<dbReference type="RefSeq" id="XP_012894282.1">
    <property type="nucleotide sequence ID" value="XM_013038828.1"/>
</dbReference>
<evidence type="ECO:0000259" key="3">
    <source>
        <dbReference type="PROSITE" id="PS00125"/>
    </source>
</evidence>
<dbReference type="SUPFAM" id="SSF56300">
    <property type="entry name" value="Metallo-dependent phosphatases"/>
    <property type="match status" value="1"/>
</dbReference>
<dbReference type="PANTHER" id="PTHR11668">
    <property type="entry name" value="SERINE/THREONINE PROTEIN PHOSPHATASE"/>
    <property type="match status" value="1"/>
</dbReference>
<comment type="catalytic activity">
    <reaction evidence="1">
        <text>O-phospho-L-threonyl-[protein] + H2O = L-threonyl-[protein] + phosphate</text>
        <dbReference type="Rhea" id="RHEA:47004"/>
        <dbReference type="Rhea" id="RHEA-COMP:11060"/>
        <dbReference type="Rhea" id="RHEA-COMP:11605"/>
        <dbReference type="ChEBI" id="CHEBI:15377"/>
        <dbReference type="ChEBI" id="CHEBI:30013"/>
        <dbReference type="ChEBI" id="CHEBI:43474"/>
        <dbReference type="ChEBI" id="CHEBI:61977"/>
        <dbReference type="EC" id="3.1.3.16"/>
    </reaction>
</comment>
<keyword evidence="1" id="KW-0378">Hydrolase</keyword>
<name>D8LWP5_BLAHO</name>
<dbReference type="Proteomes" id="UP000008312">
    <property type="component" value="Unassembled WGS sequence"/>
</dbReference>